<protein>
    <submittedName>
        <fullName evidence="1">Uncharacterized protein</fullName>
    </submittedName>
</protein>
<dbReference type="AlphaFoldDB" id="A0A1D1V743"/>
<dbReference type="Proteomes" id="UP000186922">
    <property type="component" value="Unassembled WGS sequence"/>
</dbReference>
<organism evidence="1 2">
    <name type="scientific">Ramazzottius varieornatus</name>
    <name type="common">Water bear</name>
    <name type="synonym">Tardigrade</name>
    <dbReference type="NCBI Taxonomy" id="947166"/>
    <lineage>
        <taxon>Eukaryota</taxon>
        <taxon>Metazoa</taxon>
        <taxon>Ecdysozoa</taxon>
        <taxon>Tardigrada</taxon>
        <taxon>Eutardigrada</taxon>
        <taxon>Parachela</taxon>
        <taxon>Hypsibioidea</taxon>
        <taxon>Ramazzottiidae</taxon>
        <taxon>Ramazzottius</taxon>
    </lineage>
</organism>
<evidence type="ECO:0000313" key="2">
    <source>
        <dbReference type="Proteomes" id="UP000186922"/>
    </source>
</evidence>
<evidence type="ECO:0000313" key="1">
    <source>
        <dbReference type="EMBL" id="GAU95882.1"/>
    </source>
</evidence>
<comment type="caution">
    <text evidence="1">The sequence shown here is derived from an EMBL/GenBank/DDBJ whole genome shotgun (WGS) entry which is preliminary data.</text>
</comment>
<dbReference type="EMBL" id="BDGG01000003">
    <property type="protein sequence ID" value="GAU95882.1"/>
    <property type="molecule type" value="Genomic_DNA"/>
</dbReference>
<accession>A0A1D1V743</accession>
<name>A0A1D1V743_RAMVA</name>
<sequence>MLKPTALSTNLPLSIQTSFGSADVKHFCFSFLHQNNYSHAAILHDDSYTFFSLMSKFFTLPVRYGDADLVMVFKEFPFFSDKAGNGTYRRMLLDASNVARVQ</sequence>
<proteinExistence type="predicted"/>
<gene>
    <name evidence="1" type="primary">RvY_07418-1</name>
    <name evidence="1" type="synonym">RvY_07418.1</name>
    <name evidence="1" type="ORF">RvY_07418</name>
</gene>
<reference evidence="1 2" key="1">
    <citation type="journal article" date="2016" name="Nat. Commun.">
        <title>Extremotolerant tardigrade genome and improved radiotolerance of human cultured cells by tardigrade-unique protein.</title>
        <authorList>
            <person name="Hashimoto T."/>
            <person name="Horikawa D.D."/>
            <person name="Saito Y."/>
            <person name="Kuwahara H."/>
            <person name="Kozuka-Hata H."/>
            <person name="Shin-I T."/>
            <person name="Minakuchi Y."/>
            <person name="Ohishi K."/>
            <person name="Motoyama A."/>
            <person name="Aizu T."/>
            <person name="Enomoto A."/>
            <person name="Kondo K."/>
            <person name="Tanaka S."/>
            <person name="Hara Y."/>
            <person name="Koshikawa S."/>
            <person name="Sagara H."/>
            <person name="Miura T."/>
            <person name="Yokobori S."/>
            <person name="Miyagawa K."/>
            <person name="Suzuki Y."/>
            <person name="Kubo T."/>
            <person name="Oyama M."/>
            <person name="Kohara Y."/>
            <person name="Fujiyama A."/>
            <person name="Arakawa K."/>
            <person name="Katayama T."/>
            <person name="Toyoda A."/>
            <person name="Kunieda T."/>
        </authorList>
    </citation>
    <scope>NUCLEOTIDE SEQUENCE [LARGE SCALE GENOMIC DNA]</scope>
    <source>
        <strain evidence="1 2">YOKOZUNA-1</strain>
    </source>
</reference>
<keyword evidence="2" id="KW-1185">Reference proteome</keyword>